<evidence type="ECO:0000313" key="3">
    <source>
        <dbReference type="EMBL" id="ACV81517.1"/>
    </source>
</evidence>
<sequence length="403" mass="43193">MNEADRRAAQRRDAPSDQPKASVATRKAVSAGVLLSALAAGVAFITNILISRELGPDSRGEVAFVLQASYLIVPFVLLGAERVALRRSGDQGSFVPVHLTSLCLLVTVAVFALTRDWTALIGPVVYTIATLAVLRSRSFRDNQFSTYTLLIAGYQLTILAFAVTLYLLKVQDWFMWTLAYALPAIPIVVVAGLRRNIKLGRGMFVDVSADSLKLLPASISAVIVTRLDRVILGILAPESQLGLYVSVATATEVLTWLANSLGDHRVSTLAGGRDRRGQLMGILARDCLIFIPIATVAGLTIWLWLLPLLGPAFASAAPLILPLCLAAVMLSLYRQAVSYNLGRHDPTRVTVIEVSTAAVAVPVYFVSIYYGASQGAAWSSLVVYAIGLMIGIALTGRGRTNAD</sequence>
<dbReference type="AlphaFoldDB" id="C8XCC3"/>
<feature type="transmembrane region" description="Helical" evidence="2">
    <location>
        <begin position="92"/>
        <end position="111"/>
    </location>
</feature>
<keyword evidence="2" id="KW-1133">Transmembrane helix</keyword>
<evidence type="ECO:0008006" key="5">
    <source>
        <dbReference type="Google" id="ProtNLM"/>
    </source>
</evidence>
<feature type="transmembrane region" description="Helical" evidence="2">
    <location>
        <begin position="378"/>
        <end position="396"/>
    </location>
</feature>
<reference evidence="3 4" key="2">
    <citation type="journal article" date="2010" name="Stand. Genomic Sci.">
        <title>Complete genome sequence of Nakamurella multipartita type strain (Y-104).</title>
        <authorList>
            <person name="Tice H."/>
            <person name="Mayilraj S."/>
            <person name="Sims D."/>
            <person name="Lapidus A."/>
            <person name="Nolan M."/>
            <person name="Lucas S."/>
            <person name="Glavina Del Rio T."/>
            <person name="Copeland A."/>
            <person name="Cheng J.F."/>
            <person name="Meincke L."/>
            <person name="Bruce D."/>
            <person name="Goodwin L."/>
            <person name="Pitluck S."/>
            <person name="Ivanova N."/>
            <person name="Mavromatis K."/>
            <person name="Ovchinnikova G."/>
            <person name="Pati A."/>
            <person name="Chen A."/>
            <person name="Palaniappan K."/>
            <person name="Land M."/>
            <person name="Hauser L."/>
            <person name="Chang Y.J."/>
            <person name="Jeffries C.D."/>
            <person name="Detter J.C."/>
            <person name="Brettin T."/>
            <person name="Rohde M."/>
            <person name="Goker M."/>
            <person name="Bristow J."/>
            <person name="Eisen J.A."/>
            <person name="Markowitz V."/>
            <person name="Hugenholtz P."/>
            <person name="Kyrpides N.C."/>
            <person name="Klenk H.P."/>
            <person name="Chen F."/>
        </authorList>
    </citation>
    <scope>NUCLEOTIDE SEQUENCE [LARGE SCALE GENOMIC DNA]</scope>
    <source>
        <strain evidence="4">ATCC 700099 / DSM 44233 / CIP 104796 / JCM 9543 / NBRC 105858 / Y-104</strain>
    </source>
</reference>
<feature type="transmembrane region" description="Helical" evidence="2">
    <location>
        <begin position="354"/>
        <end position="372"/>
    </location>
</feature>
<feature type="transmembrane region" description="Helical" evidence="2">
    <location>
        <begin position="117"/>
        <end position="134"/>
    </location>
</feature>
<dbReference type="KEGG" id="nml:Namu_5251"/>
<feature type="transmembrane region" description="Helical" evidence="2">
    <location>
        <begin position="312"/>
        <end position="333"/>
    </location>
</feature>
<feature type="transmembrane region" description="Helical" evidence="2">
    <location>
        <begin position="173"/>
        <end position="193"/>
    </location>
</feature>
<feature type="transmembrane region" description="Helical" evidence="2">
    <location>
        <begin position="146"/>
        <end position="167"/>
    </location>
</feature>
<proteinExistence type="predicted"/>
<keyword evidence="2" id="KW-0472">Membrane</keyword>
<protein>
    <recommendedName>
        <fullName evidence="5">Polysaccharide biosynthesis protein</fullName>
    </recommendedName>
</protein>
<organism evidence="3 4">
    <name type="scientific">Nakamurella multipartita (strain ATCC 700099 / DSM 44233 / CIP 104796 / JCM 9543 / NBRC 105858 / Y-104)</name>
    <name type="common">Microsphaera multipartita</name>
    <dbReference type="NCBI Taxonomy" id="479431"/>
    <lineage>
        <taxon>Bacteria</taxon>
        <taxon>Bacillati</taxon>
        <taxon>Actinomycetota</taxon>
        <taxon>Actinomycetes</taxon>
        <taxon>Nakamurellales</taxon>
        <taxon>Nakamurellaceae</taxon>
        <taxon>Nakamurella</taxon>
    </lineage>
</organism>
<evidence type="ECO:0000313" key="4">
    <source>
        <dbReference type="Proteomes" id="UP000002218"/>
    </source>
</evidence>
<keyword evidence="4" id="KW-1185">Reference proteome</keyword>
<reference evidence="4" key="1">
    <citation type="submission" date="2009-09" db="EMBL/GenBank/DDBJ databases">
        <title>The complete genome of Nakamurella multipartita DSM 44233.</title>
        <authorList>
            <consortium name="US DOE Joint Genome Institute (JGI-PGF)"/>
            <person name="Lucas S."/>
            <person name="Copeland A."/>
            <person name="Lapidus A."/>
            <person name="Glavina del Rio T."/>
            <person name="Dalin E."/>
            <person name="Tice H."/>
            <person name="Bruce D."/>
            <person name="Goodwin L."/>
            <person name="Pitluck S."/>
            <person name="Kyrpides N."/>
            <person name="Mavromatis K."/>
            <person name="Ivanova N."/>
            <person name="Ovchinnikova G."/>
            <person name="Sims D."/>
            <person name="Meincke L."/>
            <person name="Brettin T."/>
            <person name="Detter J.C."/>
            <person name="Han C."/>
            <person name="Larimer F."/>
            <person name="Land M."/>
            <person name="Hauser L."/>
            <person name="Markowitz V."/>
            <person name="Cheng J.-F."/>
            <person name="Hugenholtz P."/>
            <person name="Woyke T."/>
            <person name="Wu D."/>
            <person name="Klenk H.-P."/>
            <person name="Eisen J.A."/>
        </authorList>
    </citation>
    <scope>NUCLEOTIDE SEQUENCE [LARGE SCALE GENOMIC DNA]</scope>
    <source>
        <strain evidence="4">ATCC 700099 / DSM 44233 / CIP 104796 / JCM 9543 / NBRC 105858 / Y-104</strain>
    </source>
</reference>
<feature type="transmembrane region" description="Helical" evidence="2">
    <location>
        <begin position="28"/>
        <end position="50"/>
    </location>
</feature>
<dbReference type="STRING" id="479431.Namu_5251"/>
<feature type="transmembrane region" description="Helical" evidence="2">
    <location>
        <begin position="282"/>
        <end position="306"/>
    </location>
</feature>
<dbReference type="HOGENOM" id="CLU_683011_0_0_11"/>
<feature type="transmembrane region" description="Helical" evidence="2">
    <location>
        <begin position="62"/>
        <end position="80"/>
    </location>
</feature>
<keyword evidence="2" id="KW-0812">Transmembrane</keyword>
<name>C8XCC3_NAKMY</name>
<dbReference type="InterPro" id="IPR052556">
    <property type="entry name" value="PolySynth_Transporter"/>
</dbReference>
<dbReference type="eggNOG" id="COG2244">
    <property type="taxonomic scope" value="Bacteria"/>
</dbReference>
<evidence type="ECO:0000256" key="1">
    <source>
        <dbReference type="SAM" id="MobiDB-lite"/>
    </source>
</evidence>
<gene>
    <name evidence="3" type="ordered locus">Namu_5251</name>
</gene>
<accession>C8XCC3</accession>
<dbReference type="PANTHER" id="PTHR43424:SF1">
    <property type="entry name" value="LOCUS PUTATIVE PROTEIN 1-RELATED"/>
    <property type="match status" value="1"/>
</dbReference>
<evidence type="ECO:0000256" key="2">
    <source>
        <dbReference type="SAM" id="Phobius"/>
    </source>
</evidence>
<feature type="region of interest" description="Disordered" evidence="1">
    <location>
        <begin position="1"/>
        <end position="22"/>
    </location>
</feature>
<feature type="compositionally biased region" description="Basic and acidic residues" evidence="1">
    <location>
        <begin position="1"/>
        <end position="15"/>
    </location>
</feature>
<dbReference type="Proteomes" id="UP000002218">
    <property type="component" value="Chromosome"/>
</dbReference>
<dbReference type="EMBL" id="CP001737">
    <property type="protein sequence ID" value="ACV81517.1"/>
    <property type="molecule type" value="Genomic_DNA"/>
</dbReference>
<dbReference type="PANTHER" id="PTHR43424">
    <property type="entry name" value="LOCUS PUTATIVE PROTEIN 1-RELATED"/>
    <property type="match status" value="1"/>
</dbReference>
<dbReference type="InParanoid" id="C8XCC3"/>